<feature type="compositionally biased region" description="Basic residues" evidence="8">
    <location>
        <begin position="133"/>
        <end position="143"/>
    </location>
</feature>
<evidence type="ECO:0000256" key="4">
    <source>
        <dbReference type="ARBA" id="ARBA00015520"/>
    </source>
</evidence>
<comment type="subcellular location">
    <subcellularLocation>
        <location evidence="2">Nucleus</location>
        <location evidence="2">Nucleolus</location>
    </subcellularLocation>
</comment>
<dbReference type="Gene3D" id="3.30.70.330">
    <property type="match status" value="2"/>
</dbReference>
<keyword evidence="6" id="KW-0539">Nucleus</keyword>
<feature type="region of interest" description="Disordered" evidence="8">
    <location>
        <begin position="43"/>
        <end position="203"/>
    </location>
</feature>
<organism evidence="10 11">
    <name type="scientific">Moelleriella libera RCEF 2490</name>
    <dbReference type="NCBI Taxonomy" id="1081109"/>
    <lineage>
        <taxon>Eukaryota</taxon>
        <taxon>Fungi</taxon>
        <taxon>Dikarya</taxon>
        <taxon>Ascomycota</taxon>
        <taxon>Pezizomycotina</taxon>
        <taxon>Sordariomycetes</taxon>
        <taxon>Hypocreomycetidae</taxon>
        <taxon>Hypocreales</taxon>
        <taxon>Clavicipitaceae</taxon>
        <taxon>Moelleriella</taxon>
    </lineage>
</organism>
<comment type="caution">
    <text evidence="10">The sequence shown here is derived from an EMBL/GenBank/DDBJ whole genome shotgun (WGS) entry which is preliminary data.</text>
</comment>
<dbReference type="OrthoDB" id="442677at2759"/>
<dbReference type="Pfam" id="PF00076">
    <property type="entry name" value="RRM_1"/>
    <property type="match status" value="1"/>
</dbReference>
<feature type="compositionally biased region" description="Basic and acidic residues" evidence="8">
    <location>
        <begin position="193"/>
        <end position="203"/>
    </location>
</feature>
<dbReference type="InterPro" id="IPR012677">
    <property type="entry name" value="Nucleotide-bd_a/b_plait_sf"/>
</dbReference>
<dbReference type="Proteomes" id="UP000078544">
    <property type="component" value="Unassembled WGS sequence"/>
</dbReference>
<feature type="domain" description="RRM" evidence="9">
    <location>
        <begin position="325"/>
        <end position="429"/>
    </location>
</feature>
<dbReference type="InterPro" id="IPR035979">
    <property type="entry name" value="RBD_domain_sf"/>
</dbReference>
<dbReference type="STRING" id="1081109.A0A166UMV7"/>
<feature type="compositionally biased region" description="Polar residues" evidence="8">
    <location>
        <begin position="483"/>
        <end position="496"/>
    </location>
</feature>
<dbReference type="AlphaFoldDB" id="A0A166UMV7"/>
<evidence type="ECO:0000256" key="3">
    <source>
        <dbReference type="ARBA" id="ARBA00007077"/>
    </source>
</evidence>
<gene>
    <name evidence="10" type="ORF">AAL_00194</name>
</gene>
<dbReference type="GO" id="GO:0005730">
    <property type="term" value="C:nucleolus"/>
    <property type="evidence" value="ECO:0007669"/>
    <property type="project" value="UniProtKB-SubCell"/>
</dbReference>
<dbReference type="EMBL" id="AZGY01000001">
    <property type="protein sequence ID" value="OAA32729.1"/>
    <property type="molecule type" value="Genomic_DNA"/>
</dbReference>
<keyword evidence="11" id="KW-1185">Reference proteome</keyword>
<dbReference type="InterPro" id="IPR000504">
    <property type="entry name" value="RRM_dom"/>
</dbReference>
<dbReference type="PROSITE" id="PS50102">
    <property type="entry name" value="RRM"/>
    <property type="match status" value="1"/>
</dbReference>
<protein>
    <recommendedName>
        <fullName evidence="4">Nucleolar protein 12</fullName>
    </recommendedName>
</protein>
<evidence type="ECO:0000259" key="9">
    <source>
        <dbReference type="PROSITE" id="PS50102"/>
    </source>
</evidence>
<feature type="compositionally biased region" description="Basic and acidic residues" evidence="8">
    <location>
        <begin position="503"/>
        <end position="520"/>
    </location>
</feature>
<proteinExistence type="inferred from homology"/>
<dbReference type="GO" id="GO:0000463">
    <property type="term" value="P:maturation of LSU-rRNA from tricistronic rRNA transcript (SSU-rRNA, 5.8S rRNA, LSU-rRNA)"/>
    <property type="evidence" value="ECO:0007669"/>
    <property type="project" value="TreeGrafter"/>
</dbReference>
<dbReference type="PANTHER" id="PTHR23236">
    <property type="entry name" value="EUKARYOTIC TRANSLATION INITIATION FACTOR 4B/4H"/>
    <property type="match status" value="1"/>
</dbReference>
<feature type="compositionally biased region" description="Basic residues" evidence="8">
    <location>
        <begin position="521"/>
        <end position="546"/>
    </location>
</feature>
<evidence type="ECO:0000256" key="5">
    <source>
        <dbReference type="ARBA" id="ARBA00022884"/>
    </source>
</evidence>
<comment type="function">
    <text evidence="1">Involved in pre-25S rRNA processing.</text>
</comment>
<evidence type="ECO:0000256" key="2">
    <source>
        <dbReference type="ARBA" id="ARBA00004604"/>
    </source>
</evidence>
<accession>A0A166UMV7</accession>
<evidence type="ECO:0000256" key="1">
    <source>
        <dbReference type="ARBA" id="ARBA00002475"/>
    </source>
</evidence>
<dbReference type="GO" id="GO:0019843">
    <property type="term" value="F:rRNA binding"/>
    <property type="evidence" value="ECO:0007669"/>
    <property type="project" value="TreeGrafter"/>
</dbReference>
<evidence type="ECO:0000313" key="10">
    <source>
        <dbReference type="EMBL" id="OAA32729.1"/>
    </source>
</evidence>
<evidence type="ECO:0000256" key="7">
    <source>
        <dbReference type="PROSITE-ProRule" id="PRU00176"/>
    </source>
</evidence>
<feature type="compositionally biased region" description="Basic and acidic residues" evidence="8">
    <location>
        <begin position="144"/>
        <end position="168"/>
    </location>
</feature>
<evidence type="ECO:0000256" key="8">
    <source>
        <dbReference type="SAM" id="MobiDB-lite"/>
    </source>
</evidence>
<evidence type="ECO:0000256" key="6">
    <source>
        <dbReference type="ARBA" id="ARBA00023242"/>
    </source>
</evidence>
<reference evidence="10 11" key="1">
    <citation type="journal article" date="2016" name="Genome Biol. Evol.">
        <title>Divergent and convergent evolution of fungal pathogenicity.</title>
        <authorList>
            <person name="Shang Y."/>
            <person name="Xiao G."/>
            <person name="Zheng P."/>
            <person name="Cen K."/>
            <person name="Zhan S."/>
            <person name="Wang C."/>
        </authorList>
    </citation>
    <scope>NUCLEOTIDE SEQUENCE [LARGE SCALE GENOMIC DNA]</scope>
    <source>
        <strain evidence="10 11">RCEF 2490</strain>
    </source>
</reference>
<feature type="compositionally biased region" description="Acidic residues" evidence="8">
    <location>
        <begin position="68"/>
        <end position="78"/>
    </location>
</feature>
<feature type="region of interest" description="Disordered" evidence="8">
    <location>
        <begin position="483"/>
        <end position="546"/>
    </location>
</feature>
<sequence length="546" mass="59878">MAKKAATRLSASSKKIDPTLDALFAASSGPVTAPSIDRYNALSNTFPSRGSELAEEPGADDNLGKENNDDELSEISEELDYHDGDESDEEDREQKYAAVNDDSSGRSAAELGHQNGSSMSNARVRESEGLNKKQSRREGKRKRLIDNEDLESRYLTELTKHNQDEPSGKRHKATNPVEEAGDRDSDTAPLHETLTEDSKESDLEKASRTIFLANVPTEAMTSKSAKKTLIAHLSSALDAEETPPPKLESIRFRSVAFSTGSMPKRAAYITRSLMNETTRSANAYAVFSTQTAARRVASKLNGTEVLGRHIRVDSVAHPSPTDHRRCVFVGNLGFIDDETVVSINPDGEKVEKKRTKTPADAEEGLWRTFGKVGKVENVRVVRDAKTRVGKGFAYVQFHDANDVEAALLLNGKKFPPMLPRILRVTRAKDPRKTALAQERTNAKAQLAIRESANTKYKPKVTPEQRAASGRADKLLGRAGGFVQRQNAKSYGQNDGHTASKVVFEGRRASSKDGRPGDLKLGKNKKNQGGRPKKRSAARAATWKKKA</sequence>
<keyword evidence="5 7" id="KW-0694">RNA-binding</keyword>
<comment type="similarity">
    <text evidence="3">Belongs to the RRM RBM34 family.</text>
</comment>
<evidence type="ECO:0000313" key="11">
    <source>
        <dbReference type="Proteomes" id="UP000078544"/>
    </source>
</evidence>
<feature type="region of interest" description="Disordered" evidence="8">
    <location>
        <begin position="429"/>
        <end position="471"/>
    </location>
</feature>
<dbReference type="PANTHER" id="PTHR23236:SF25">
    <property type="entry name" value="RNA-BINDING PROTEIN 34"/>
    <property type="match status" value="1"/>
</dbReference>
<dbReference type="SMART" id="SM00360">
    <property type="entry name" value="RRM"/>
    <property type="match status" value="2"/>
</dbReference>
<dbReference type="SUPFAM" id="SSF54928">
    <property type="entry name" value="RNA-binding domain, RBD"/>
    <property type="match status" value="1"/>
</dbReference>
<name>A0A166UMV7_9HYPO</name>